<evidence type="ECO:0000313" key="6">
    <source>
        <dbReference type="Proteomes" id="UP000249467"/>
    </source>
</evidence>
<dbReference type="CDD" id="cd04301">
    <property type="entry name" value="NAT_SF"/>
    <property type="match status" value="1"/>
</dbReference>
<dbReference type="Pfam" id="PF00583">
    <property type="entry name" value="Acetyltransf_1"/>
    <property type="match status" value="1"/>
</dbReference>
<comment type="similarity">
    <text evidence="1">Belongs to the acetyltransferase family.</text>
</comment>
<name>A0A2W4WDS1_9CYAN</name>
<dbReference type="PROSITE" id="PS51186">
    <property type="entry name" value="GNAT"/>
    <property type="match status" value="1"/>
</dbReference>
<dbReference type="Proteomes" id="UP000249467">
    <property type="component" value="Unassembled WGS sequence"/>
</dbReference>
<dbReference type="AlphaFoldDB" id="A0A2W4WDS1"/>
<evidence type="ECO:0000256" key="3">
    <source>
        <dbReference type="ARBA" id="ARBA00023315"/>
    </source>
</evidence>
<sequence length="162" mass="18120">MTQPQFKIRLATIQDVPAIFSLILALADYEKLADKVTGDIETLQTDLFGENPCIEAIVAEIEPNQIVGFALFFTSYSTFLTRRGIYLEDLFVLSEYRGMGIGKALISNLAQIAVSRGYGRFEWSVLDWNEPAIAFYTRIGAEVLPDWRICRVTGEALTNLAS</sequence>
<dbReference type="EMBL" id="QBML01000005">
    <property type="protein sequence ID" value="PZO43224.1"/>
    <property type="molecule type" value="Genomic_DNA"/>
</dbReference>
<keyword evidence="3" id="KW-0012">Acyltransferase</keyword>
<keyword evidence="2 5" id="KW-0808">Transferase</keyword>
<dbReference type="InterPro" id="IPR051016">
    <property type="entry name" value="Diverse_Substrate_AcTransf"/>
</dbReference>
<organism evidence="5 6">
    <name type="scientific">Pseudanabaena frigida</name>
    <dbReference type="NCBI Taxonomy" id="945775"/>
    <lineage>
        <taxon>Bacteria</taxon>
        <taxon>Bacillati</taxon>
        <taxon>Cyanobacteriota</taxon>
        <taxon>Cyanophyceae</taxon>
        <taxon>Pseudanabaenales</taxon>
        <taxon>Pseudanabaenaceae</taxon>
        <taxon>Pseudanabaena</taxon>
    </lineage>
</organism>
<proteinExistence type="inferred from homology"/>
<dbReference type="InterPro" id="IPR016181">
    <property type="entry name" value="Acyl_CoA_acyltransferase"/>
</dbReference>
<reference evidence="5 6" key="1">
    <citation type="submission" date="2018-04" db="EMBL/GenBank/DDBJ databases">
        <authorList>
            <person name="Go L.Y."/>
            <person name="Mitchell J.A."/>
        </authorList>
    </citation>
    <scope>NUCLEOTIDE SEQUENCE [LARGE SCALE GENOMIC DNA]</scope>
    <source>
        <strain evidence="5">ULC066bin1</strain>
    </source>
</reference>
<dbReference type="Gene3D" id="3.40.630.30">
    <property type="match status" value="1"/>
</dbReference>
<dbReference type="PANTHER" id="PTHR10545:SF29">
    <property type="entry name" value="GH14572P-RELATED"/>
    <property type="match status" value="1"/>
</dbReference>
<evidence type="ECO:0000256" key="2">
    <source>
        <dbReference type="ARBA" id="ARBA00022679"/>
    </source>
</evidence>
<dbReference type="InterPro" id="IPR000182">
    <property type="entry name" value="GNAT_dom"/>
</dbReference>
<accession>A0A2W4WDS1</accession>
<dbReference type="SUPFAM" id="SSF55729">
    <property type="entry name" value="Acyl-CoA N-acyltransferases (Nat)"/>
    <property type="match status" value="1"/>
</dbReference>
<dbReference type="PANTHER" id="PTHR10545">
    <property type="entry name" value="DIAMINE N-ACETYLTRANSFERASE"/>
    <property type="match status" value="1"/>
</dbReference>
<gene>
    <name evidence="5" type="ORF">DCF19_04520</name>
</gene>
<feature type="domain" description="N-acetyltransferase" evidence="4">
    <location>
        <begin position="6"/>
        <end position="155"/>
    </location>
</feature>
<dbReference type="GO" id="GO:0008080">
    <property type="term" value="F:N-acetyltransferase activity"/>
    <property type="evidence" value="ECO:0007669"/>
    <property type="project" value="UniProtKB-ARBA"/>
</dbReference>
<dbReference type="FunFam" id="3.40.630.30:FF:000064">
    <property type="entry name" value="GNAT family acetyltransferase"/>
    <property type="match status" value="1"/>
</dbReference>
<evidence type="ECO:0000256" key="1">
    <source>
        <dbReference type="ARBA" id="ARBA00008694"/>
    </source>
</evidence>
<comment type="caution">
    <text evidence="5">The sequence shown here is derived from an EMBL/GenBank/DDBJ whole genome shotgun (WGS) entry which is preliminary data.</text>
</comment>
<reference evidence="5 6" key="2">
    <citation type="submission" date="2018-06" db="EMBL/GenBank/DDBJ databases">
        <title>Metagenomic assembly of (sub)arctic Cyanobacteria and their associated microbiome from non-axenic cultures.</title>
        <authorList>
            <person name="Baurain D."/>
        </authorList>
    </citation>
    <scope>NUCLEOTIDE SEQUENCE [LARGE SCALE GENOMIC DNA]</scope>
    <source>
        <strain evidence="5">ULC066bin1</strain>
    </source>
</reference>
<evidence type="ECO:0000259" key="4">
    <source>
        <dbReference type="PROSITE" id="PS51186"/>
    </source>
</evidence>
<protein>
    <submittedName>
        <fullName evidence="5">GNAT family N-acetyltransferase</fullName>
    </submittedName>
</protein>
<evidence type="ECO:0000313" key="5">
    <source>
        <dbReference type="EMBL" id="PZO43224.1"/>
    </source>
</evidence>